<keyword evidence="1" id="KW-0560">Oxidoreductase</keyword>
<dbReference type="GO" id="GO:0016491">
    <property type="term" value="F:oxidoreductase activity"/>
    <property type="evidence" value="ECO:0007669"/>
    <property type="project" value="UniProtKB-KW"/>
</dbReference>
<dbReference type="PANTHER" id="PTHR43157:SF31">
    <property type="entry name" value="PHOSPHATIDYLINOSITOL-GLYCAN BIOSYNTHESIS CLASS F PROTEIN"/>
    <property type="match status" value="1"/>
</dbReference>
<dbReference type="InterPro" id="IPR002347">
    <property type="entry name" value="SDR_fam"/>
</dbReference>
<dbReference type="AlphaFoldDB" id="A0A9P7VUG5"/>
<organism evidence="3 4">
    <name type="scientific">Guyanagaster necrorhizus</name>
    <dbReference type="NCBI Taxonomy" id="856835"/>
    <lineage>
        <taxon>Eukaryota</taxon>
        <taxon>Fungi</taxon>
        <taxon>Dikarya</taxon>
        <taxon>Basidiomycota</taxon>
        <taxon>Agaricomycotina</taxon>
        <taxon>Agaricomycetes</taxon>
        <taxon>Agaricomycetidae</taxon>
        <taxon>Agaricales</taxon>
        <taxon>Marasmiineae</taxon>
        <taxon>Physalacriaceae</taxon>
        <taxon>Guyanagaster</taxon>
    </lineage>
</organism>
<feature type="region of interest" description="Disordered" evidence="2">
    <location>
        <begin position="367"/>
        <end position="388"/>
    </location>
</feature>
<dbReference type="InterPro" id="IPR036291">
    <property type="entry name" value="NAD(P)-bd_dom_sf"/>
</dbReference>
<name>A0A9P7VUG5_9AGAR</name>
<sequence>MDIIHGIVDRWTFYPTGASLLDLMGKVVIVTGGNTGIGYWIVLHLARKGAKVYLAARNEAKALDVIKSITEAGCSLPRTNYNKADEPVPILITQHCEVIHLEWSRSEAIGIPSPHTLSRTGVTTFLIEAGSGPSFDWAVPFPPGTHIFLVSGHLKLEHKGFDVIQYQICMFDINGISGGCQDMYTMMPNSNGTDVTCANVTSTLLSANGTVFQPSGPMSQYGFINQCTDVSVTPNEGTPPFTLTVVRWCYYLSMLAKDQIQIAPALHPPFNLTEHHGPNHLDSFSFPRDAILHVNDCLAPGTVNAKHARSVAARAPELGGFSAAQLSQLTTTNAAVRGSGTFSPYNYHRSSTAIIGYPQGLGMPREERGLASVSSPPMPSVHASPSERRWSRAFDGNSLSRNQSQVYVQHRDGGRARDAALDLPPSYSDPGSLDSSLEQIPFTPGAKTG</sequence>
<dbReference type="RefSeq" id="XP_043040302.1">
    <property type="nucleotide sequence ID" value="XM_043177115.1"/>
</dbReference>
<dbReference type="Pfam" id="PF00106">
    <property type="entry name" value="adh_short"/>
    <property type="match status" value="1"/>
</dbReference>
<gene>
    <name evidence="3" type="ORF">BT62DRAFT_1005192</name>
</gene>
<evidence type="ECO:0000256" key="1">
    <source>
        <dbReference type="ARBA" id="ARBA00023002"/>
    </source>
</evidence>
<dbReference type="PANTHER" id="PTHR43157">
    <property type="entry name" value="PHOSPHATIDYLINOSITOL-GLYCAN BIOSYNTHESIS CLASS F PROTEIN-RELATED"/>
    <property type="match status" value="1"/>
</dbReference>
<dbReference type="Gene3D" id="3.40.50.720">
    <property type="entry name" value="NAD(P)-binding Rossmann-like Domain"/>
    <property type="match status" value="1"/>
</dbReference>
<evidence type="ECO:0000256" key="2">
    <source>
        <dbReference type="SAM" id="MobiDB-lite"/>
    </source>
</evidence>
<keyword evidence="4" id="KW-1185">Reference proteome</keyword>
<protein>
    <submittedName>
        <fullName evidence="3">Uncharacterized protein</fullName>
    </submittedName>
</protein>
<dbReference type="EMBL" id="MU250533">
    <property type="protein sequence ID" value="KAG7446802.1"/>
    <property type="molecule type" value="Genomic_DNA"/>
</dbReference>
<dbReference type="GeneID" id="66099402"/>
<dbReference type="Proteomes" id="UP000812287">
    <property type="component" value="Unassembled WGS sequence"/>
</dbReference>
<proteinExistence type="predicted"/>
<accession>A0A9P7VUG5</accession>
<evidence type="ECO:0000313" key="3">
    <source>
        <dbReference type="EMBL" id="KAG7446802.1"/>
    </source>
</evidence>
<dbReference type="SUPFAM" id="SSF51735">
    <property type="entry name" value="NAD(P)-binding Rossmann-fold domains"/>
    <property type="match status" value="1"/>
</dbReference>
<reference evidence="3" key="1">
    <citation type="submission" date="2020-11" db="EMBL/GenBank/DDBJ databases">
        <title>Adaptations for nitrogen fixation in a non-lichenized fungal sporocarp promotes dispersal by wood-feeding termites.</title>
        <authorList>
            <consortium name="DOE Joint Genome Institute"/>
            <person name="Koch R.A."/>
            <person name="Yoon G."/>
            <person name="Arayal U."/>
            <person name="Lail K."/>
            <person name="Amirebrahimi M."/>
            <person name="Labutti K."/>
            <person name="Lipzen A."/>
            <person name="Riley R."/>
            <person name="Barry K."/>
            <person name="Henrissat B."/>
            <person name="Grigoriev I.V."/>
            <person name="Herr J.R."/>
            <person name="Aime M.C."/>
        </authorList>
    </citation>
    <scope>NUCLEOTIDE SEQUENCE</scope>
    <source>
        <strain evidence="3">MCA 3950</strain>
    </source>
</reference>
<feature type="compositionally biased region" description="Basic and acidic residues" evidence="2">
    <location>
        <begin position="409"/>
        <end position="420"/>
    </location>
</feature>
<comment type="caution">
    <text evidence="3">The sequence shown here is derived from an EMBL/GenBank/DDBJ whole genome shotgun (WGS) entry which is preliminary data.</text>
</comment>
<dbReference type="OrthoDB" id="2563021at2759"/>
<evidence type="ECO:0000313" key="4">
    <source>
        <dbReference type="Proteomes" id="UP000812287"/>
    </source>
</evidence>
<feature type="region of interest" description="Disordered" evidence="2">
    <location>
        <begin position="401"/>
        <end position="449"/>
    </location>
</feature>